<evidence type="ECO:0000256" key="4">
    <source>
        <dbReference type="ARBA" id="ARBA00022801"/>
    </source>
</evidence>
<sequence>MFTVYYSNDLNALASMFIQHQKISPNSDPFTEETILVQSVGMAQWLQMEIAEQTGIAGNYNFPFPTSFIWQQYRLVFPYLPKENIFERAMMAWRLMRIIPNVLEQEDFSALRAYLKSEKEGSDLRLYQLANKIADLFDQYLVYRPHWLVSWEKNNQQLVINEIKHHFSNKIKNEEDIAENVLWQSILWNLLIEDTKKDYDELLFTTSHRAYLQNLYFEKLDNLTEEEQQKLPKRIFVFGISSLPPSQLSVLRKLSEHCDIHLFFLNPSEKYWGDSIEDSVLEKLALKQQLSQEDIDALLAQQGNQLLAIWGKQGRDFLAQLVEEEHDVIEGFIPPFEAHNLSQIKQAILEYHNEPDLDFKQDHSIQIHSAHSILREVEILHNQLLHIFEENKTLSAKDIIVMSPNIEQYAPYIQAVFSRYDKKDEKGVKDKRYIPFTISDQKISEVDPILSSFIYLLSIKESRFSAEEILDLLEVKAIGEKFNLRENDIVLLRNWIKASGIRAELTIQKDEQWDNYNSWENGLNRLLLGTSLKEESGIWQNTIAFNESYGLISEQVGYLAGFIEKLTDWANFLQENHTADKWKEMLEYIVNHFYQENETTTNALLLIFEEIEKCYSLIEQTKYNQPISIDIISSIFKEKLNYQKSHLQFLAGKVNFCTLLPMRAIPFKVVCLLGMNEADFPRQQQINSFDLMQYHPQKGDRARRDDDRYLFLEALLSAQEIFYISYVGLSLVNNKEYFPSILVSQLMDYLIEYSDLEEKAQLIQNHPITVFSPNNFKENYLSYDKEWLPLVQNSNGVKEFISEQIINEVELPKYIELDDLISFIQSPVRYFFTRRLGVNFSSSEESIEETEHFSLSRLDEYTLLDELLNIKDEELENFFAKEYLKGNSLVLNFGKLKQEELNSRIENMRSGLAGYLNQDSQVLEINLTLDQTELVGNIPHQFGSGIVLWRTGSLRDKDVIKLWIYYLVSILSGKENSPVFYYLNNEALAKLSFNKIEKEQAKQQLEIYVSAYLRSFVTLELVITSGLDNYFDNISENIEKDCENKLIEIAESYNDENIYLRRILNQSEKLDYAHIHQTTLDWFDLMKKSKNKG</sequence>
<evidence type="ECO:0000256" key="6">
    <source>
        <dbReference type="ARBA" id="ARBA00022839"/>
    </source>
</evidence>
<dbReference type="Proteomes" id="UP000253999">
    <property type="component" value="Unassembled WGS sequence"/>
</dbReference>
<dbReference type="PANTHER" id="PTHR30591">
    <property type="entry name" value="RECBCD ENZYME SUBUNIT RECC"/>
    <property type="match status" value="1"/>
</dbReference>
<dbReference type="GO" id="GO:0009338">
    <property type="term" value="C:exodeoxyribonuclease V complex"/>
    <property type="evidence" value="ECO:0007669"/>
    <property type="project" value="InterPro"/>
</dbReference>
<dbReference type="InterPro" id="IPR006697">
    <property type="entry name" value="RecC"/>
</dbReference>
<keyword evidence="3 10" id="KW-0227">DNA damage</keyword>
<keyword evidence="9 10" id="KW-0234">DNA repair</keyword>
<dbReference type="RefSeq" id="WP_111312935.1">
    <property type="nucleotide sequence ID" value="NZ_QEQD01000004.1"/>
</dbReference>
<keyword evidence="2 10" id="KW-0547">Nucleotide-binding</keyword>
<dbReference type="InterPro" id="IPR027417">
    <property type="entry name" value="P-loop_NTPase"/>
</dbReference>
<dbReference type="InterPro" id="IPR011335">
    <property type="entry name" value="Restrct_endonuc-II-like"/>
</dbReference>
<evidence type="ECO:0000256" key="2">
    <source>
        <dbReference type="ARBA" id="ARBA00022741"/>
    </source>
</evidence>
<dbReference type="GO" id="GO:0003677">
    <property type="term" value="F:DNA binding"/>
    <property type="evidence" value="ECO:0007669"/>
    <property type="project" value="UniProtKB-UniRule"/>
</dbReference>
<evidence type="ECO:0000256" key="1">
    <source>
        <dbReference type="ARBA" id="ARBA00022722"/>
    </source>
</evidence>
<feature type="domain" description="RecC C-terminal" evidence="11">
    <location>
        <begin position="813"/>
        <end position="1014"/>
    </location>
</feature>
<dbReference type="NCBIfam" id="TIGR01450">
    <property type="entry name" value="recC"/>
    <property type="match status" value="1"/>
</dbReference>
<keyword evidence="7 10" id="KW-0067">ATP-binding</keyword>
<evidence type="ECO:0000313" key="13">
    <source>
        <dbReference type="Proteomes" id="UP000253999"/>
    </source>
</evidence>
<keyword evidence="5 10" id="KW-0347">Helicase</keyword>
<evidence type="ECO:0000256" key="3">
    <source>
        <dbReference type="ARBA" id="ARBA00022763"/>
    </source>
</evidence>
<dbReference type="GO" id="GO:0005524">
    <property type="term" value="F:ATP binding"/>
    <property type="evidence" value="ECO:0007669"/>
    <property type="project" value="UniProtKB-UniRule"/>
</dbReference>
<dbReference type="GO" id="GO:0003678">
    <property type="term" value="F:DNA helicase activity"/>
    <property type="evidence" value="ECO:0007669"/>
    <property type="project" value="UniProtKB-UniRule"/>
</dbReference>
<evidence type="ECO:0000313" key="12">
    <source>
        <dbReference type="EMBL" id="RDF04783.1"/>
    </source>
</evidence>
<evidence type="ECO:0000256" key="10">
    <source>
        <dbReference type="HAMAP-Rule" id="MF_01486"/>
    </source>
</evidence>
<reference evidence="12 13" key="1">
    <citation type="submission" date="2018-05" db="EMBL/GenBank/DDBJ databases">
        <title>Draft Genome Sequences for a Diverse set of 7 Haemophilus Species.</title>
        <authorList>
            <person name="Nichols M."/>
            <person name="Topaz N."/>
            <person name="Wang X."/>
            <person name="Wang X."/>
            <person name="Boxrud D."/>
        </authorList>
    </citation>
    <scope>NUCLEOTIDE SEQUENCE [LARGE SCALE GENOMIC DNA]</scope>
    <source>
        <strain evidence="12 13">C2010039593</strain>
    </source>
</reference>
<organism evidence="12 13">
    <name type="scientific">Haemophilus parahaemolyticus</name>
    <dbReference type="NCBI Taxonomy" id="735"/>
    <lineage>
        <taxon>Bacteria</taxon>
        <taxon>Pseudomonadati</taxon>
        <taxon>Pseudomonadota</taxon>
        <taxon>Gammaproteobacteria</taxon>
        <taxon>Pasteurellales</taxon>
        <taxon>Pasteurellaceae</taxon>
        <taxon>Haemophilus</taxon>
    </lineage>
</organism>
<keyword evidence="4 10" id="KW-0378">Hydrolase</keyword>
<comment type="miscellaneous">
    <text evidence="10">In the RecBCD complex, RecB has a slow 3'-5' helicase, an exonuclease activity and loads RecA onto ssDNA, RecD has a fast 5'-3' helicase activity, while RecC stimulates the ATPase and processivity of the RecB helicase and contributes to recognition of the Chi site.</text>
</comment>
<comment type="function">
    <text evidence="10">A helicase/nuclease that prepares dsDNA breaks (DSB) for recombinational DNA repair. Binds to DSBs and unwinds DNA via a highly rapid and processive ATP-dependent bidirectional helicase activity. Unwinds dsDNA until it encounters a Chi (crossover hotspot instigator) sequence from the 3' direction. Cuts ssDNA a few nucleotides 3' to the Chi site. The properties and activities of the enzyme are changed at Chi. The Chi-altered holoenzyme produces a long 3'-ssDNA overhang and facilitates RecA-binding to the ssDNA for homologous DNA recombination and repair. Holoenzyme degrades any linearized DNA that is unable to undergo homologous recombination. In the holoenzyme this subunit recognizes the wild-type Chi sequence, and when added to isolated RecB increases its ATP-dependent helicase processivity.</text>
</comment>
<accession>A0A369ZDF0</accession>
<gene>
    <name evidence="10 12" type="primary">recC</name>
    <name evidence="12" type="ORF">DPV98_05270</name>
</gene>
<evidence type="ECO:0000256" key="7">
    <source>
        <dbReference type="ARBA" id="ARBA00022840"/>
    </source>
</evidence>
<dbReference type="PIRSF" id="PIRSF000980">
    <property type="entry name" value="RecC"/>
    <property type="match status" value="1"/>
</dbReference>
<dbReference type="InterPro" id="IPR041500">
    <property type="entry name" value="RecC_C"/>
</dbReference>
<dbReference type="GO" id="GO:0000724">
    <property type="term" value="P:double-strand break repair via homologous recombination"/>
    <property type="evidence" value="ECO:0007669"/>
    <property type="project" value="UniProtKB-UniRule"/>
</dbReference>
<evidence type="ECO:0000256" key="9">
    <source>
        <dbReference type="ARBA" id="ARBA00023204"/>
    </source>
</evidence>
<keyword evidence="1 10" id="KW-0540">Nuclease</keyword>
<evidence type="ECO:0000256" key="5">
    <source>
        <dbReference type="ARBA" id="ARBA00022806"/>
    </source>
</evidence>
<name>A0A369ZDF0_HAEPH</name>
<proteinExistence type="inferred from homology"/>
<keyword evidence="6 10" id="KW-0269">Exonuclease</keyword>
<dbReference type="EMBL" id="QEQD01000004">
    <property type="protein sequence ID" value="RDF04783.1"/>
    <property type="molecule type" value="Genomic_DNA"/>
</dbReference>
<dbReference type="PANTHER" id="PTHR30591:SF1">
    <property type="entry name" value="RECBCD ENZYME SUBUNIT RECC"/>
    <property type="match status" value="1"/>
</dbReference>
<dbReference type="Pfam" id="PF04257">
    <property type="entry name" value="Exonuc_V_gamma"/>
    <property type="match status" value="1"/>
</dbReference>
<evidence type="ECO:0000256" key="8">
    <source>
        <dbReference type="ARBA" id="ARBA00023125"/>
    </source>
</evidence>
<dbReference type="Pfam" id="PF17946">
    <property type="entry name" value="RecC_C"/>
    <property type="match status" value="1"/>
</dbReference>
<dbReference type="InterPro" id="IPR013986">
    <property type="entry name" value="DExx_box_DNA_helicase_dom_sf"/>
</dbReference>
<dbReference type="Gene3D" id="3.40.50.10930">
    <property type="match status" value="1"/>
</dbReference>
<comment type="caution">
    <text evidence="12">The sequence shown here is derived from an EMBL/GenBank/DDBJ whole genome shotgun (WGS) entry which is preliminary data.</text>
</comment>
<dbReference type="Gene3D" id="1.10.10.160">
    <property type="match status" value="1"/>
</dbReference>
<dbReference type="HAMAP" id="MF_01486">
    <property type="entry name" value="RecC"/>
    <property type="match status" value="1"/>
</dbReference>
<dbReference type="SUPFAM" id="SSF52540">
    <property type="entry name" value="P-loop containing nucleoside triphosphate hydrolases"/>
    <property type="match status" value="2"/>
</dbReference>
<comment type="subunit">
    <text evidence="10">Heterotrimer of RecB, RecC and RecD. All subunits contribute to DNA-binding.</text>
</comment>
<evidence type="ECO:0000259" key="11">
    <source>
        <dbReference type="Pfam" id="PF17946"/>
    </source>
</evidence>
<dbReference type="Gene3D" id="3.40.50.300">
    <property type="entry name" value="P-loop containing nucleotide triphosphate hydrolases"/>
    <property type="match status" value="2"/>
</dbReference>
<protein>
    <recommendedName>
        <fullName evidence="10">RecBCD enzyme subunit RecC</fullName>
    </recommendedName>
    <alternativeName>
        <fullName evidence="10">Exonuclease V subunit RecC</fullName>
        <shortName evidence="10">ExoV subunit RecC</shortName>
    </alternativeName>
    <alternativeName>
        <fullName evidence="10">Helicase/nuclease RecBCD subunit RecC</fullName>
    </alternativeName>
</protein>
<comment type="similarity">
    <text evidence="10">Belongs to the RecC family.</text>
</comment>
<dbReference type="GO" id="GO:0008854">
    <property type="term" value="F:exodeoxyribonuclease V activity"/>
    <property type="evidence" value="ECO:0007669"/>
    <property type="project" value="InterPro"/>
</dbReference>
<dbReference type="SUPFAM" id="SSF52980">
    <property type="entry name" value="Restriction endonuclease-like"/>
    <property type="match status" value="1"/>
</dbReference>
<dbReference type="STRING" id="735.B0185_09535"/>
<keyword evidence="8 10" id="KW-0238">DNA-binding</keyword>
<dbReference type="AlphaFoldDB" id="A0A369ZDF0"/>